<feature type="region of interest" description="Disordered" evidence="8">
    <location>
        <begin position="604"/>
        <end position="629"/>
    </location>
</feature>
<dbReference type="SUPFAM" id="SSF144232">
    <property type="entry name" value="HIT/MYND zinc finger-like"/>
    <property type="match status" value="1"/>
</dbReference>
<evidence type="ECO:0000313" key="11">
    <source>
        <dbReference type="Proteomes" id="UP000037035"/>
    </source>
</evidence>
<keyword evidence="6" id="KW-0862">Zinc</keyword>
<keyword evidence="4" id="KW-0479">Metal-binding</keyword>
<feature type="compositionally biased region" description="Polar residues" evidence="8">
    <location>
        <begin position="828"/>
        <end position="841"/>
    </location>
</feature>
<feature type="region of interest" description="Disordered" evidence="8">
    <location>
        <begin position="265"/>
        <end position="289"/>
    </location>
</feature>
<evidence type="ECO:0000256" key="8">
    <source>
        <dbReference type="SAM" id="MobiDB-lite"/>
    </source>
</evidence>
<sequence length="1287" mass="139148">MRESNFYFPAHNKASVSITSALYDRRAIDATSPLPLLSTLTHLSYLTSTSPRIREILCSDGGLERLISILRSTGRRMREQRRNLQQQHLSPLSSIPHHPSEYGHPISIQQPPHLAAPVPSSSSNQNHSSAPSTHLIRVSPFRPFLSPQTSQSINPTTIDSGHLTLQPPTPNNQAPIPTPFPIQPLAAQPILSTQPLAAHQIATLGLTKEQKQLLWTWSLSFQCVVNIGVRGTESIRTRVVEAGVVPVIISVLGGYLHEMERVRQQSENHERARKKAALEAASTGHSRHLVSTSHRAYYLNADLPRPPRPVLSSRTLVQPLPIPSSPLPISDLPSRIPIDNNSLSTLPTPSSPSPPLSLTSPVDPSRDPSTAPQSQPSSRSLPPPPGPEQRHSQVDLAVINSSLSVRSNPISIHSAADPVARTGSISPSSVSSSSSLETSRLHLNRRAILRTDSSTSSSILDAPVNLINVDPHDNHADARVGRSSPEPHSSTVVDEIDNQSPPDDSEADVVMELVADHEAGPSSGRQRSRRGTIKASQANAHKLVHITPLAPPRPTLTELDHENLPFNPQSQASPMEGLESDVNESENNAELGNSANSSAMLYSNHQTPRASSARLPNSGPVRSQVSASHSTILERVVSSVSEDVPMTASSEATNLTSTSTSESDYSPNLDPHPVVLQSNRTVDDGQLTRVLSDTEGMAAANAFAPRPQNALPAVAVAPTVNVVDPTGLNPPTVRLPPPSVGSTSLSSPVNLAFRDEDVLLALQLLAYLSKYAHVRAYFHEPASRSTLELTYGSIHDATRALARFSGRFKSERHERERGKEFVAAAGVQGSSRRPASAQEQHSLPVADPAISPNDLSDRMRGTSSQVHYPHRSYSSSMMRARMQVEEALEQARTGRGSQDISSNPHHNIGNRAPSSDPGAESLRPALLLGGVTLFSTSPLVSTVPQMLRQPSFVLGQTGSTNLMPGVPPPHGSHYSLSHPSHAGLSPNQVYDVDQARMMYHHQARAPLSSSNPSSSSTGCTAAINPLASNVFSYVERFTHQRLPHDVHSPTIPGEIQYWAGVIMRNACRKDETRGGIRQCANMQCGRWESVPREFAKCRRCRKAKYCSKNCQSRAWQHGHRFWCSTRAEGEGSSAPATSMGTGEVASVAATETPEAVVEDPSRRVDRASRALVDAAIERLRRTGDGPAGATRRERGDISEVGSNIATPPDREMRVENPLVAPGVLPEHDGHIVHHHHHHPGVLITNRNPAAGRGTPGVIVDGVEQLVDERDQIRLMVENAQDDQIINP</sequence>
<feature type="compositionally biased region" description="Polar residues" evidence="8">
    <location>
        <begin position="486"/>
        <end position="502"/>
    </location>
</feature>
<dbReference type="InterPro" id="IPR002893">
    <property type="entry name" value="Znf_MYND"/>
</dbReference>
<keyword evidence="3" id="KW-0963">Cytoplasm</keyword>
<evidence type="ECO:0000256" key="4">
    <source>
        <dbReference type="ARBA" id="ARBA00022723"/>
    </source>
</evidence>
<feature type="compositionally biased region" description="Low complexity" evidence="8">
    <location>
        <begin position="327"/>
        <end position="348"/>
    </location>
</feature>
<protein>
    <recommendedName>
        <fullName evidence="9">MYND-type domain-containing protein</fullName>
    </recommendedName>
</protein>
<dbReference type="Gene3D" id="6.10.140.2220">
    <property type="match status" value="1"/>
</dbReference>
<comment type="similarity">
    <text evidence="2">Belongs to the MUB1/samB family.</text>
</comment>
<feature type="compositionally biased region" description="Basic and acidic residues" evidence="8">
    <location>
        <begin position="470"/>
        <end position="480"/>
    </location>
</feature>
<feature type="region of interest" description="Disordered" evidence="8">
    <location>
        <begin position="77"/>
        <end position="132"/>
    </location>
</feature>
<feature type="compositionally biased region" description="Low complexity" evidence="8">
    <location>
        <begin position="424"/>
        <end position="438"/>
    </location>
</feature>
<dbReference type="OrthoDB" id="5594178at2759"/>
<evidence type="ECO:0000256" key="5">
    <source>
        <dbReference type="ARBA" id="ARBA00022771"/>
    </source>
</evidence>
<feature type="region of interest" description="Disordered" evidence="8">
    <location>
        <begin position="890"/>
        <end position="921"/>
    </location>
</feature>
<dbReference type="Proteomes" id="UP000037035">
    <property type="component" value="Unassembled WGS sequence"/>
</dbReference>
<comment type="subcellular location">
    <subcellularLocation>
        <location evidence="1">Cytoplasm</location>
    </subcellularLocation>
</comment>
<dbReference type="PANTHER" id="PTHR47442:SF1">
    <property type="entry name" value="MYND-TYPE ZINC FINGER PROTEIN MUB1"/>
    <property type="match status" value="1"/>
</dbReference>
<dbReference type="GO" id="GO:0008270">
    <property type="term" value="F:zinc ion binding"/>
    <property type="evidence" value="ECO:0007669"/>
    <property type="project" value="UniProtKB-KW"/>
</dbReference>
<dbReference type="GO" id="GO:0005737">
    <property type="term" value="C:cytoplasm"/>
    <property type="evidence" value="ECO:0007669"/>
    <property type="project" value="UniProtKB-SubCell"/>
</dbReference>
<accession>A0A0L6VHG4</accession>
<evidence type="ECO:0000313" key="10">
    <source>
        <dbReference type="EMBL" id="KNZ60159.1"/>
    </source>
</evidence>
<feature type="compositionally biased region" description="Basic and acidic residues" evidence="8">
    <location>
        <begin position="810"/>
        <end position="820"/>
    </location>
</feature>
<reference evidence="10 11" key="1">
    <citation type="submission" date="2015-08" db="EMBL/GenBank/DDBJ databases">
        <title>Next Generation Sequencing and Analysis of the Genome of Puccinia sorghi L Schw, the Causal Agent of Maize Common Rust.</title>
        <authorList>
            <person name="Rochi L."/>
            <person name="Burguener G."/>
            <person name="Darino M."/>
            <person name="Turjanski A."/>
            <person name="Kreff E."/>
            <person name="Dieguez M.J."/>
            <person name="Sacco F."/>
        </authorList>
    </citation>
    <scope>NUCLEOTIDE SEQUENCE [LARGE SCALE GENOMIC DNA]</scope>
    <source>
        <strain evidence="10 11">RO10H11247</strain>
    </source>
</reference>
<dbReference type="GO" id="GO:0007163">
    <property type="term" value="P:establishment or maintenance of cell polarity"/>
    <property type="evidence" value="ECO:0007669"/>
    <property type="project" value="TreeGrafter"/>
</dbReference>
<evidence type="ECO:0000256" key="6">
    <source>
        <dbReference type="ARBA" id="ARBA00022833"/>
    </source>
</evidence>
<name>A0A0L6VHG4_9BASI</name>
<keyword evidence="11" id="KW-1185">Reference proteome</keyword>
<feature type="region of interest" description="Disordered" evidence="8">
    <location>
        <begin position="420"/>
        <end position="439"/>
    </location>
</feature>
<feature type="domain" description="MYND-type" evidence="9">
    <location>
        <begin position="1081"/>
        <end position="1123"/>
    </location>
</feature>
<evidence type="ECO:0000256" key="1">
    <source>
        <dbReference type="ARBA" id="ARBA00004496"/>
    </source>
</evidence>
<feature type="region of interest" description="Disordered" evidence="8">
    <location>
        <begin position="1127"/>
        <end position="1162"/>
    </location>
</feature>
<dbReference type="VEuPathDB" id="FungiDB:VP01_1601g4"/>
<dbReference type="GO" id="GO:0006511">
    <property type="term" value="P:ubiquitin-dependent protein catabolic process"/>
    <property type="evidence" value="ECO:0007669"/>
    <property type="project" value="TreeGrafter"/>
</dbReference>
<dbReference type="PANTHER" id="PTHR47442">
    <property type="entry name" value="MYND-TYPE ZINC FINGER PROTEIN MUB1"/>
    <property type="match status" value="1"/>
</dbReference>
<dbReference type="GO" id="GO:1990304">
    <property type="term" value="C:MUB1-RAD6-UBR2 ubiquitin ligase complex"/>
    <property type="evidence" value="ECO:0007669"/>
    <property type="project" value="TreeGrafter"/>
</dbReference>
<dbReference type="PROSITE" id="PS50865">
    <property type="entry name" value="ZF_MYND_2"/>
    <property type="match status" value="1"/>
</dbReference>
<feature type="region of interest" description="Disordered" evidence="8">
    <location>
        <begin position="470"/>
        <end position="505"/>
    </location>
</feature>
<proteinExistence type="inferred from homology"/>
<feature type="compositionally biased region" description="Polar residues" evidence="8">
    <location>
        <begin position="647"/>
        <end position="666"/>
    </location>
</feature>
<feature type="region of interest" description="Disordered" evidence="8">
    <location>
        <begin position="810"/>
        <end position="876"/>
    </location>
</feature>
<comment type="caution">
    <text evidence="10">The sequence shown here is derived from an EMBL/GenBank/DDBJ whole genome shotgun (WGS) entry which is preliminary data.</text>
</comment>
<evidence type="ECO:0000259" key="9">
    <source>
        <dbReference type="PROSITE" id="PS50865"/>
    </source>
</evidence>
<feature type="region of interest" description="Disordered" evidence="8">
    <location>
        <begin position="642"/>
        <end position="669"/>
    </location>
</feature>
<feature type="compositionally biased region" description="Low complexity" evidence="8">
    <location>
        <begin position="119"/>
        <end position="132"/>
    </location>
</feature>
<evidence type="ECO:0000256" key="2">
    <source>
        <dbReference type="ARBA" id="ARBA00010655"/>
    </source>
</evidence>
<feature type="region of interest" description="Disordered" evidence="8">
    <location>
        <begin position="324"/>
        <end position="391"/>
    </location>
</feature>
<keyword evidence="5 7" id="KW-0863">Zinc-finger</keyword>
<dbReference type="EMBL" id="LAVV01006395">
    <property type="protein sequence ID" value="KNZ60159.1"/>
    <property type="molecule type" value="Genomic_DNA"/>
</dbReference>
<dbReference type="Pfam" id="PF01753">
    <property type="entry name" value="zf-MYND"/>
    <property type="match status" value="1"/>
</dbReference>
<feature type="compositionally biased region" description="Polar residues" evidence="8">
    <location>
        <begin position="895"/>
        <end position="905"/>
    </location>
</feature>
<feature type="compositionally biased region" description="Low complexity" evidence="8">
    <location>
        <begin position="88"/>
        <end position="97"/>
    </location>
</feature>
<dbReference type="InterPro" id="IPR051664">
    <property type="entry name" value="MYND-type_zinc_finger"/>
</dbReference>
<organism evidence="10 11">
    <name type="scientific">Puccinia sorghi</name>
    <dbReference type="NCBI Taxonomy" id="27349"/>
    <lineage>
        <taxon>Eukaryota</taxon>
        <taxon>Fungi</taxon>
        <taxon>Dikarya</taxon>
        <taxon>Basidiomycota</taxon>
        <taxon>Pucciniomycotina</taxon>
        <taxon>Pucciniomycetes</taxon>
        <taxon>Pucciniales</taxon>
        <taxon>Pucciniaceae</taxon>
        <taxon>Puccinia</taxon>
    </lineage>
</organism>
<evidence type="ECO:0000256" key="3">
    <source>
        <dbReference type="ARBA" id="ARBA00022490"/>
    </source>
</evidence>
<feature type="region of interest" description="Disordered" evidence="8">
    <location>
        <begin position="517"/>
        <end position="592"/>
    </location>
</feature>
<evidence type="ECO:0000256" key="7">
    <source>
        <dbReference type="PROSITE-ProRule" id="PRU00134"/>
    </source>
</evidence>
<gene>
    <name evidence="10" type="ORF">VP01_1601g4</name>
</gene>
<feature type="compositionally biased region" description="Polar residues" evidence="8">
    <location>
        <begin position="620"/>
        <end position="629"/>
    </location>
</feature>